<dbReference type="GO" id="GO:0000772">
    <property type="term" value="F:mating pheromone activity"/>
    <property type="evidence" value="ECO:0007669"/>
    <property type="project" value="InterPro"/>
</dbReference>
<dbReference type="Pfam" id="PF08015">
    <property type="entry name" value="Pheromone"/>
    <property type="match status" value="1"/>
</dbReference>
<feature type="region of interest" description="Disordered" evidence="1">
    <location>
        <begin position="26"/>
        <end position="60"/>
    </location>
</feature>
<dbReference type="GO" id="GO:0016020">
    <property type="term" value="C:membrane"/>
    <property type="evidence" value="ECO:0007669"/>
    <property type="project" value="InterPro"/>
</dbReference>
<proteinExistence type="predicted"/>
<dbReference type="InterPro" id="IPR012597">
    <property type="entry name" value="Pheromone"/>
</dbReference>
<reference evidence="2" key="1">
    <citation type="journal article" date="1998" name="Genetics">
        <title>A large pheromone and receptor gene complex determines multiple B mating type specificities in Coprinus cinereus.</title>
        <authorList>
            <person name="O'Shea S.F."/>
            <person name="Chaure P.T."/>
            <person name="Halsall J.R."/>
            <person name="Olesnicky N.S."/>
            <person name="Leibbrandt A."/>
            <person name="Connerton I.F."/>
            <person name="Casselton L.A."/>
        </authorList>
    </citation>
    <scope>NUCLEOTIDE SEQUENCE</scope>
    <source>
        <strain evidence="2">H9</strain>
    </source>
</reference>
<evidence type="ECO:0000256" key="1">
    <source>
        <dbReference type="SAM" id="MobiDB-lite"/>
    </source>
</evidence>
<dbReference type="AlphaFoldDB" id="O74278"/>
<sequence length="60" mass="6338">MDTYSTFDPSLLEELGLTADILIVSSKPTPSLSTEPVDEVPRDEERAGPGDTPGGFCVIA</sequence>
<organism evidence="2">
    <name type="scientific">Coprinopsis cinerea</name>
    <name type="common">Inky cap fungus</name>
    <name type="synonym">Hormographiella aspergillata</name>
    <dbReference type="NCBI Taxonomy" id="5346"/>
    <lineage>
        <taxon>Eukaryota</taxon>
        <taxon>Fungi</taxon>
        <taxon>Dikarya</taxon>
        <taxon>Basidiomycota</taxon>
        <taxon>Agaricomycotina</taxon>
        <taxon>Agaricomycetes</taxon>
        <taxon>Agaricomycetidae</taxon>
        <taxon>Agaricales</taxon>
        <taxon>Agaricineae</taxon>
        <taxon>Psathyrellaceae</taxon>
        <taxon>Coprinopsis</taxon>
    </lineage>
</organism>
<accession>O74278</accession>
<dbReference type="EMBL" id="Y11076">
    <property type="protein sequence ID" value="CAA71958.1"/>
    <property type="molecule type" value="Genomic_DNA"/>
</dbReference>
<gene>
    <name evidence="2" type="primary">phb2.1</name>
</gene>
<name>O74278_COPCI</name>
<evidence type="ECO:0000313" key="2">
    <source>
        <dbReference type="EMBL" id="CAA71958.1"/>
    </source>
</evidence>
<feature type="compositionally biased region" description="Basic and acidic residues" evidence="1">
    <location>
        <begin position="39"/>
        <end position="48"/>
    </location>
</feature>
<protein>
    <submittedName>
        <fullName evidence="2">Pheromone</fullName>
    </submittedName>
</protein>